<dbReference type="InterPro" id="IPR035965">
    <property type="entry name" value="PAS-like_dom_sf"/>
</dbReference>
<dbReference type="Pfam" id="PF00989">
    <property type="entry name" value="PAS"/>
    <property type="match status" value="1"/>
</dbReference>
<dbReference type="RefSeq" id="WP_045056746.1">
    <property type="nucleotide sequence ID" value="NZ_CAWMDP010000030.1"/>
</dbReference>
<evidence type="ECO:0000313" key="3">
    <source>
        <dbReference type="Proteomes" id="UP000032452"/>
    </source>
</evidence>
<dbReference type="Proteomes" id="UP000032452">
    <property type="component" value="Unassembled WGS sequence"/>
</dbReference>
<dbReference type="NCBIfam" id="TIGR00229">
    <property type="entry name" value="sensory_box"/>
    <property type="match status" value="1"/>
</dbReference>
<dbReference type="EMBL" id="JYON01000033">
    <property type="protein sequence ID" value="KJH69809.1"/>
    <property type="molecule type" value="Genomic_DNA"/>
</dbReference>
<proteinExistence type="predicted"/>
<dbReference type="SMART" id="SM00091">
    <property type="entry name" value="PAS"/>
    <property type="match status" value="1"/>
</dbReference>
<protein>
    <submittedName>
        <fullName evidence="2">Diguanylate cyclase</fullName>
    </submittedName>
</protein>
<evidence type="ECO:0000313" key="2">
    <source>
        <dbReference type="EMBL" id="KJH69809.1"/>
    </source>
</evidence>
<dbReference type="CDD" id="cd00130">
    <property type="entry name" value="PAS"/>
    <property type="match status" value="1"/>
</dbReference>
<dbReference type="OrthoDB" id="513289at2"/>
<dbReference type="STRING" id="1618023.UH38_21470"/>
<gene>
    <name evidence="2" type="ORF">UH38_21470</name>
</gene>
<keyword evidence="3" id="KW-1185">Reference proteome</keyword>
<dbReference type="AlphaFoldDB" id="A0A0D8ZMX8"/>
<dbReference type="Gene3D" id="3.30.450.20">
    <property type="entry name" value="PAS domain"/>
    <property type="match status" value="1"/>
</dbReference>
<reference evidence="2 3" key="1">
    <citation type="submission" date="2015-02" db="EMBL/GenBank/DDBJ databases">
        <title>Draft genome of a novel marine cyanobacterium (Chroococcales) isolated from South Atlantic Ocean.</title>
        <authorList>
            <person name="Rigonato J."/>
            <person name="Alvarenga D.O."/>
            <person name="Branco L.H."/>
            <person name="Varani A.M."/>
            <person name="Brandini F.P."/>
            <person name="Fiore M.F."/>
        </authorList>
    </citation>
    <scope>NUCLEOTIDE SEQUENCE [LARGE SCALE GENOMIC DNA]</scope>
    <source>
        <strain evidence="2 3">CENA595</strain>
    </source>
</reference>
<sequence>MKTIDEMKLESNLPVLIADCQGLIVYVNEPFNLAFGWQAEEILGRSLEAVIPHSYHDSHHLGFSRFAMTEQATLLNHPLKLMAVTKDGREIESEHYIVAEQQQGQWIFAATLRPLHS</sequence>
<dbReference type="GO" id="GO:0006355">
    <property type="term" value="P:regulation of DNA-templated transcription"/>
    <property type="evidence" value="ECO:0007669"/>
    <property type="project" value="InterPro"/>
</dbReference>
<feature type="domain" description="PAS" evidence="1">
    <location>
        <begin position="1"/>
        <end position="47"/>
    </location>
</feature>
<accession>A0A0D8ZMX8</accession>
<comment type="caution">
    <text evidence="2">The sequence shown here is derived from an EMBL/GenBank/DDBJ whole genome shotgun (WGS) entry which is preliminary data.</text>
</comment>
<evidence type="ECO:0000259" key="1">
    <source>
        <dbReference type="PROSITE" id="PS50112"/>
    </source>
</evidence>
<dbReference type="PROSITE" id="PS50112">
    <property type="entry name" value="PAS"/>
    <property type="match status" value="1"/>
</dbReference>
<dbReference type="InterPro" id="IPR000014">
    <property type="entry name" value="PAS"/>
</dbReference>
<organism evidence="2 3">
    <name type="scientific">Aliterella atlantica CENA595</name>
    <dbReference type="NCBI Taxonomy" id="1618023"/>
    <lineage>
        <taxon>Bacteria</taxon>
        <taxon>Bacillati</taxon>
        <taxon>Cyanobacteriota</taxon>
        <taxon>Cyanophyceae</taxon>
        <taxon>Chroococcidiopsidales</taxon>
        <taxon>Aliterellaceae</taxon>
        <taxon>Aliterella</taxon>
    </lineage>
</organism>
<dbReference type="SUPFAM" id="SSF55785">
    <property type="entry name" value="PYP-like sensor domain (PAS domain)"/>
    <property type="match status" value="1"/>
</dbReference>
<name>A0A0D8ZMX8_9CYAN</name>
<dbReference type="InterPro" id="IPR013767">
    <property type="entry name" value="PAS_fold"/>
</dbReference>